<gene>
    <name evidence="1" type="ORF">GCM10010430_27800</name>
</gene>
<keyword evidence="2" id="KW-1185">Reference proteome</keyword>
<proteinExistence type="predicted"/>
<reference evidence="1 2" key="1">
    <citation type="journal article" date="2019" name="Int. J. Syst. Evol. Microbiol.">
        <title>The Global Catalogue of Microorganisms (GCM) 10K type strain sequencing project: providing services to taxonomists for standard genome sequencing and annotation.</title>
        <authorList>
            <consortium name="The Broad Institute Genomics Platform"/>
            <consortium name="The Broad Institute Genome Sequencing Center for Infectious Disease"/>
            <person name="Wu L."/>
            <person name="Ma J."/>
        </authorList>
    </citation>
    <scope>NUCLEOTIDE SEQUENCE [LARGE SCALE GENOMIC DNA]</scope>
    <source>
        <strain evidence="1 2">JCM 7356</strain>
    </source>
</reference>
<dbReference type="PANTHER" id="PTHR23026">
    <property type="entry name" value="NADPH NITROREDUCTASE"/>
    <property type="match status" value="1"/>
</dbReference>
<dbReference type="NCBIfam" id="NF047509">
    <property type="entry name" value="Rv3131_FMN_oxido"/>
    <property type="match status" value="1"/>
</dbReference>
<dbReference type="SUPFAM" id="SSF55469">
    <property type="entry name" value="FMN-dependent nitroreductase-like"/>
    <property type="match status" value="2"/>
</dbReference>
<organism evidence="1 2">
    <name type="scientific">Kitasatospora cystarginea</name>
    <dbReference type="NCBI Taxonomy" id="58350"/>
    <lineage>
        <taxon>Bacteria</taxon>
        <taxon>Bacillati</taxon>
        <taxon>Actinomycetota</taxon>
        <taxon>Actinomycetes</taxon>
        <taxon>Kitasatosporales</taxon>
        <taxon>Streptomycetaceae</taxon>
        <taxon>Kitasatospora</taxon>
    </lineage>
</organism>
<dbReference type="PANTHER" id="PTHR23026:SF123">
    <property type="entry name" value="NAD(P)H NITROREDUCTASE RV3131-RELATED"/>
    <property type="match status" value="1"/>
</dbReference>
<sequence>MAAMALDGATVEKLVSAAVAAPSIHNTQPWRYRLRPETSTLEVRAAPERSLPATDPEQRALHISVGAAVLNLRTAARHLGWAPDVHLLPDPAEPDLLAAVRLDEPSRAQLPRTAELYDAIWHRHTVRTPFTGPPIPPAVRNELVEAARTEEAVLYFPDREETARLLHLTAEAERRNVTDPEHRSESRSWIQRPGGGPYGIPAAALGPQDAAGHLPMRDFSAIHPAEHQAPEAFEAEPCIAVLATEHDHPMDWLRAGLALEHVLLTATVRGVRASLLHQAMEWPNLRWETRSPHRGPGFVHMLIRLGYGPEGAPTPRLPASEVLVVDGS</sequence>
<evidence type="ECO:0000313" key="1">
    <source>
        <dbReference type="EMBL" id="GAA2244433.1"/>
    </source>
</evidence>
<dbReference type="InterPro" id="IPR050627">
    <property type="entry name" value="Nitroreductase/BluB"/>
</dbReference>
<dbReference type="Proteomes" id="UP001500305">
    <property type="component" value="Unassembled WGS sequence"/>
</dbReference>
<protein>
    <submittedName>
        <fullName evidence="1">Nitroreductase family protein</fullName>
    </submittedName>
</protein>
<dbReference type="EMBL" id="BAAATR010000010">
    <property type="protein sequence ID" value="GAA2244433.1"/>
    <property type="molecule type" value="Genomic_DNA"/>
</dbReference>
<comment type="caution">
    <text evidence="1">The sequence shown here is derived from an EMBL/GenBank/DDBJ whole genome shotgun (WGS) entry which is preliminary data.</text>
</comment>
<dbReference type="RefSeq" id="WP_344636647.1">
    <property type="nucleotide sequence ID" value="NZ_BAAATR010000010.1"/>
</dbReference>
<evidence type="ECO:0000313" key="2">
    <source>
        <dbReference type="Proteomes" id="UP001500305"/>
    </source>
</evidence>
<name>A0ABN3DYD5_9ACTN</name>
<accession>A0ABN3DYD5</accession>
<dbReference type="Gene3D" id="3.40.109.10">
    <property type="entry name" value="NADH Oxidase"/>
    <property type="match status" value="1"/>
</dbReference>
<dbReference type="InterPro" id="IPR000415">
    <property type="entry name" value="Nitroreductase-like"/>
</dbReference>